<gene>
    <name evidence="2" type="ORF">AVDCRST_MAG11-2897</name>
</gene>
<dbReference type="SUPFAM" id="SSF55874">
    <property type="entry name" value="ATPase domain of HSP90 chaperone/DNA topoisomerase II/histidine kinase"/>
    <property type="match status" value="1"/>
</dbReference>
<dbReference type="GO" id="GO:0016020">
    <property type="term" value="C:membrane"/>
    <property type="evidence" value="ECO:0007669"/>
    <property type="project" value="InterPro"/>
</dbReference>
<sequence>MRSPPARTSARPGGAAFRPPAVSELRRRRAGAWFALHWRTSALGALAAASPGAVARGLATHVWLLLAWGAVVLGVEALRRAEARARAGVVAERMAVEARHRMLVSQVNPHFLFNTLNSVRGLAAEDPERTRTMVTRLAEFLRAGLDADPLVSVPLGRELDVVASYLAIEQVRFGERLRVTTDATPEARAAAVPPFLLHPLVENAVTHGRGAPLALALRAWCADGRLTVEIENGGTLALDASHRPGVGLVNVRERLALLYGEAASLALTQDGGVVRARLTVPLAAPAGDATP</sequence>
<dbReference type="Gene3D" id="3.30.565.10">
    <property type="entry name" value="Histidine kinase-like ATPase, C-terminal domain"/>
    <property type="match status" value="1"/>
</dbReference>
<dbReference type="InterPro" id="IPR050640">
    <property type="entry name" value="Bact_2-comp_sensor_kinase"/>
</dbReference>
<dbReference type="Pfam" id="PF06580">
    <property type="entry name" value="His_kinase"/>
    <property type="match status" value="1"/>
</dbReference>
<dbReference type="InterPro" id="IPR010559">
    <property type="entry name" value="Sig_transdc_His_kin_internal"/>
</dbReference>
<dbReference type="PANTHER" id="PTHR34220">
    <property type="entry name" value="SENSOR HISTIDINE KINASE YPDA"/>
    <property type="match status" value="1"/>
</dbReference>
<evidence type="ECO:0000259" key="1">
    <source>
        <dbReference type="Pfam" id="PF06580"/>
    </source>
</evidence>
<dbReference type="GO" id="GO:0000155">
    <property type="term" value="F:phosphorelay sensor kinase activity"/>
    <property type="evidence" value="ECO:0007669"/>
    <property type="project" value="InterPro"/>
</dbReference>
<proteinExistence type="predicted"/>
<evidence type="ECO:0000313" key="2">
    <source>
        <dbReference type="EMBL" id="CAA9339271.1"/>
    </source>
</evidence>
<reference evidence="2" key="1">
    <citation type="submission" date="2020-02" db="EMBL/GenBank/DDBJ databases">
        <authorList>
            <person name="Meier V. D."/>
        </authorList>
    </citation>
    <scope>NUCLEOTIDE SEQUENCE</scope>
    <source>
        <strain evidence="2">AVDCRST_MAG11</strain>
    </source>
</reference>
<dbReference type="InterPro" id="IPR036890">
    <property type="entry name" value="HATPase_C_sf"/>
</dbReference>
<dbReference type="AlphaFoldDB" id="A0A6J4LRX1"/>
<feature type="domain" description="Signal transduction histidine kinase internal region" evidence="1">
    <location>
        <begin position="99"/>
        <end position="177"/>
    </location>
</feature>
<name>A0A6J4LRX1_9BACT</name>
<accession>A0A6J4LRX1</accession>
<organism evidence="2">
    <name type="scientific">uncultured Gemmatimonadaceae bacterium</name>
    <dbReference type="NCBI Taxonomy" id="246130"/>
    <lineage>
        <taxon>Bacteria</taxon>
        <taxon>Pseudomonadati</taxon>
        <taxon>Gemmatimonadota</taxon>
        <taxon>Gemmatimonadia</taxon>
        <taxon>Gemmatimonadales</taxon>
        <taxon>Gemmatimonadaceae</taxon>
        <taxon>environmental samples</taxon>
    </lineage>
</organism>
<dbReference type="EMBL" id="CADCTU010000636">
    <property type="protein sequence ID" value="CAA9339271.1"/>
    <property type="molecule type" value="Genomic_DNA"/>
</dbReference>
<protein>
    <recommendedName>
        <fullName evidence="1">Signal transduction histidine kinase internal region domain-containing protein</fullName>
    </recommendedName>
</protein>
<dbReference type="PANTHER" id="PTHR34220:SF9">
    <property type="entry name" value="SIGNAL TRANSDUCTION HISTIDINE KINASE INTERNAL REGION DOMAIN-CONTAINING PROTEIN"/>
    <property type="match status" value="1"/>
</dbReference>